<dbReference type="InterPro" id="IPR036249">
    <property type="entry name" value="Thioredoxin-like_sf"/>
</dbReference>
<dbReference type="EMBL" id="AONQ01000017">
    <property type="protein sequence ID" value="EME70421.1"/>
    <property type="molecule type" value="Genomic_DNA"/>
</dbReference>
<dbReference type="eggNOG" id="COG1331">
    <property type="taxonomic scope" value="Bacteria"/>
</dbReference>
<dbReference type="Proteomes" id="UP000011744">
    <property type="component" value="Unassembled WGS sequence"/>
</dbReference>
<dbReference type="Gene3D" id="3.40.30.10">
    <property type="entry name" value="Glutaredoxin"/>
    <property type="match status" value="1"/>
</dbReference>
<dbReference type="Pfam" id="PF03190">
    <property type="entry name" value="Thioredox_DsbH"/>
    <property type="match status" value="1"/>
</dbReference>
<dbReference type="CDD" id="cd02955">
    <property type="entry name" value="SSP411"/>
    <property type="match status" value="1"/>
</dbReference>
<gene>
    <name evidence="2" type="ORF">H261_08063</name>
</gene>
<evidence type="ECO:0000259" key="1">
    <source>
        <dbReference type="Pfam" id="PF03190"/>
    </source>
</evidence>
<evidence type="ECO:0000313" key="3">
    <source>
        <dbReference type="Proteomes" id="UP000011744"/>
    </source>
</evidence>
<feature type="domain" description="Spermatogenesis-associated protein 20-like TRX" evidence="1">
    <location>
        <begin position="4"/>
        <end position="164"/>
    </location>
</feature>
<accession>M2YBN5</accession>
<keyword evidence="3" id="KW-1185">Reference proteome</keyword>
<protein>
    <recommendedName>
        <fullName evidence="1">Spermatogenesis-associated protein 20-like TRX domain-containing protein</fullName>
    </recommendedName>
</protein>
<comment type="caution">
    <text evidence="2">The sequence shown here is derived from an EMBL/GenBank/DDBJ whole genome shotgun (WGS) entry which is preliminary data.</text>
</comment>
<proteinExistence type="predicted"/>
<dbReference type="OrthoDB" id="9762614at2"/>
<dbReference type="STRING" id="1244869.H261_08063"/>
<dbReference type="AlphaFoldDB" id="M2YBN5"/>
<dbReference type="PANTHER" id="PTHR42899:SF1">
    <property type="entry name" value="SPERMATOGENESIS-ASSOCIATED PROTEIN 20"/>
    <property type="match status" value="1"/>
</dbReference>
<dbReference type="InterPro" id="IPR024705">
    <property type="entry name" value="Ssp411"/>
</dbReference>
<dbReference type="PATRIC" id="fig|1244869.3.peg.1630"/>
<sequence>MSHNRLAAETSPYLLQHAHNPVHWWAWGPDALAEAKASNKPILLSVGYSACHWCHVMAHESFEDAGIAGLMNHLFVNIKVDREERPDLDALYQNALALMGQHGGWPLTMFLTPDAEAFWGGTYFPATPRYGRAAFPDVLEGIANTFHKDPEKIGHNVERIRDALEQMARSPGPMNLDMEVVELGATQCLRLIDFEDGGTVGAPKFPQPGLFRFLWHSYLRTGNSSLKDAVTVTLDHICQGGIYDHLGGGFMRYSTDDVWLVPHFEKMLYDNAQLLSLLTRVWKHTGSPLYRTRIFETVGWLLRDMTAEGGAFAAALDADSEGEEGLFYTWTAEELSALLDTETATRFGRLYGVQAHGNWEGRNILHRNHKHGGGDDGTLAEAKAALLAERDKRVWPGRDGKVLADWNAMMIAALAEAALAFDRPDWLAAAEHAFEIIVDKMTRPDGRPAHSLCQGRAETAAVLDDYAWLILAALALYETTTGPEYLDRAMAWAEQVHAHHWDKDGGGYFLSAEDATDVVVRTKPAFDSAVPSGNGMMAEALARLWLATGDETWRDRASAVIDAFAAALPEQIPHMTSLLEAFAILAEPLQVVIVGKLDDRNGLALLRAYAATPLPPASLLRVEDGTTLPAGHPAHGKPLVEGRAAAYICRGSTCRAPVTDSERLAALLSEK</sequence>
<dbReference type="PANTHER" id="PTHR42899">
    <property type="entry name" value="SPERMATOGENESIS-ASSOCIATED PROTEIN 20"/>
    <property type="match status" value="1"/>
</dbReference>
<name>M2YBN5_9PROT</name>
<dbReference type="GO" id="GO:0005975">
    <property type="term" value="P:carbohydrate metabolic process"/>
    <property type="evidence" value="ECO:0007669"/>
    <property type="project" value="InterPro"/>
</dbReference>
<organism evidence="2 3">
    <name type="scientific">Paramagnetospirillum caucaseum</name>
    <dbReference type="NCBI Taxonomy" id="1244869"/>
    <lineage>
        <taxon>Bacteria</taxon>
        <taxon>Pseudomonadati</taxon>
        <taxon>Pseudomonadota</taxon>
        <taxon>Alphaproteobacteria</taxon>
        <taxon>Rhodospirillales</taxon>
        <taxon>Magnetospirillaceae</taxon>
        <taxon>Paramagnetospirillum</taxon>
    </lineage>
</organism>
<reference evidence="2 3" key="1">
    <citation type="journal article" date="2014" name="Genome Announc.">
        <title>Draft Genome Sequence of Magnetospirillum sp. Strain SO-1, a Freshwater Magnetotactic Bacterium Isolated from the Ol'khovka River, Russia.</title>
        <authorList>
            <person name="Grouzdev D.S."/>
            <person name="Dziuba M.V."/>
            <person name="Sukhacheva M.S."/>
            <person name="Mardanov A.V."/>
            <person name="Beletskiy A.V."/>
            <person name="Kuznetsov B.B."/>
            <person name="Skryabin K.G."/>
        </authorList>
    </citation>
    <scope>NUCLEOTIDE SEQUENCE [LARGE SCALE GENOMIC DNA]</scope>
    <source>
        <strain evidence="2 3">SO-1</strain>
    </source>
</reference>
<dbReference type="InterPro" id="IPR004879">
    <property type="entry name" value="Ssp411-like_TRX"/>
</dbReference>
<dbReference type="RefSeq" id="WP_008616240.1">
    <property type="nucleotide sequence ID" value="NZ_AONQ01000017.1"/>
</dbReference>
<dbReference type="Gene3D" id="1.50.10.10">
    <property type="match status" value="1"/>
</dbReference>
<dbReference type="InterPro" id="IPR012341">
    <property type="entry name" value="6hp_glycosidase-like_sf"/>
</dbReference>
<dbReference type="PIRSF" id="PIRSF006402">
    <property type="entry name" value="UCP006402_thioredoxin"/>
    <property type="match status" value="1"/>
</dbReference>
<dbReference type="SUPFAM" id="SSF52833">
    <property type="entry name" value="Thioredoxin-like"/>
    <property type="match status" value="1"/>
</dbReference>
<evidence type="ECO:0000313" key="2">
    <source>
        <dbReference type="EMBL" id="EME70421.1"/>
    </source>
</evidence>
<dbReference type="InterPro" id="IPR008928">
    <property type="entry name" value="6-hairpin_glycosidase_sf"/>
</dbReference>
<dbReference type="SUPFAM" id="SSF48208">
    <property type="entry name" value="Six-hairpin glycosidases"/>
    <property type="match status" value="1"/>
</dbReference>